<dbReference type="InterPro" id="IPR036129">
    <property type="entry name" value="Glycerate_kinase_sf"/>
</dbReference>
<evidence type="ECO:0000256" key="2">
    <source>
        <dbReference type="ARBA" id="ARBA00022679"/>
    </source>
</evidence>
<protein>
    <submittedName>
        <fullName evidence="4">Unannotated protein</fullName>
    </submittedName>
</protein>
<dbReference type="Gene3D" id="3.40.50.10350">
    <property type="entry name" value="Glycerate kinase, domain 1"/>
    <property type="match status" value="1"/>
</dbReference>
<dbReference type="PANTHER" id="PTHR21599">
    <property type="entry name" value="GLYCERATE KINASE"/>
    <property type="match status" value="1"/>
</dbReference>
<reference evidence="4" key="1">
    <citation type="submission" date="2020-05" db="EMBL/GenBank/DDBJ databases">
        <authorList>
            <person name="Chiriac C."/>
            <person name="Salcher M."/>
            <person name="Ghai R."/>
            <person name="Kavagutti S V."/>
        </authorList>
    </citation>
    <scope>NUCLEOTIDE SEQUENCE</scope>
</reference>
<accession>A0A6J6GVV8</accession>
<dbReference type="GO" id="GO:0008887">
    <property type="term" value="F:glycerate kinase activity"/>
    <property type="evidence" value="ECO:0007669"/>
    <property type="project" value="InterPro"/>
</dbReference>
<organism evidence="4">
    <name type="scientific">freshwater metagenome</name>
    <dbReference type="NCBI Taxonomy" id="449393"/>
    <lineage>
        <taxon>unclassified sequences</taxon>
        <taxon>metagenomes</taxon>
        <taxon>ecological metagenomes</taxon>
    </lineage>
</organism>
<dbReference type="NCBIfam" id="TIGR00045">
    <property type="entry name" value="glycerate kinase"/>
    <property type="match status" value="1"/>
</dbReference>
<sequence>MKIVIAPDSFKGSATSSEIASWIAAGIHSVIPTCEIIKIAIGDGGEGSLDAILSAGFKANECEVAGPVGNLVKAHIALKDDIAFIEMAQASGLSQLPGGVKSALKSSSFGAGELILAALNKGAKKIILAVGGSATTDAGAGALQALGAKLTDAAGNEIARGGGALIDCVKIDVSGLDPRLTQTTFVLASDVKNPLLGSEGAARVFSPQKGASLEEVEILETSLAHFASLVGGPHVSAPGAGAAGGFGFMAYAFLSATAESGIDLILDLVQFDGQIVGADYIITGEGRFDSQSSQGKAPWGILQRAMKSSIPTFLVCGDADAHQETGFKGIYTLASIEPDIKKCIANPAPLVTKIGAAIAASL</sequence>
<comment type="similarity">
    <text evidence="1">Belongs to the glycerate kinase type-1 family.</text>
</comment>
<proteinExistence type="inferred from homology"/>
<dbReference type="Gene3D" id="3.90.1510.10">
    <property type="entry name" value="Glycerate kinase, domain 2"/>
    <property type="match status" value="1"/>
</dbReference>
<dbReference type="Pfam" id="PF02595">
    <property type="entry name" value="Gly_kinase"/>
    <property type="match status" value="1"/>
</dbReference>
<dbReference type="PANTHER" id="PTHR21599:SF0">
    <property type="entry name" value="GLYCERATE KINASE"/>
    <property type="match status" value="1"/>
</dbReference>
<dbReference type="AlphaFoldDB" id="A0A6J6GVV8"/>
<dbReference type="InterPro" id="IPR018193">
    <property type="entry name" value="Glyc_kinase_flavodox-like_fold"/>
</dbReference>
<gene>
    <name evidence="4" type="ORF">UFOPK1856_00049</name>
</gene>
<evidence type="ECO:0000313" key="4">
    <source>
        <dbReference type="EMBL" id="CAB4604460.1"/>
    </source>
</evidence>
<dbReference type="PIRSF" id="PIRSF006078">
    <property type="entry name" value="GlxK"/>
    <property type="match status" value="1"/>
</dbReference>
<evidence type="ECO:0000256" key="1">
    <source>
        <dbReference type="ARBA" id="ARBA00006284"/>
    </source>
</evidence>
<dbReference type="EMBL" id="CAEZUV010000003">
    <property type="protein sequence ID" value="CAB4604460.1"/>
    <property type="molecule type" value="Genomic_DNA"/>
</dbReference>
<keyword evidence="2" id="KW-0808">Transferase</keyword>
<dbReference type="SUPFAM" id="SSF110738">
    <property type="entry name" value="Glycerate kinase I"/>
    <property type="match status" value="1"/>
</dbReference>
<dbReference type="GO" id="GO:0031388">
    <property type="term" value="P:organic acid phosphorylation"/>
    <property type="evidence" value="ECO:0007669"/>
    <property type="project" value="InterPro"/>
</dbReference>
<keyword evidence="3" id="KW-0418">Kinase</keyword>
<dbReference type="InterPro" id="IPR018197">
    <property type="entry name" value="Glycerate_kinase_RE-like"/>
</dbReference>
<name>A0A6J6GVV8_9ZZZZ</name>
<evidence type="ECO:0000256" key="3">
    <source>
        <dbReference type="ARBA" id="ARBA00022777"/>
    </source>
</evidence>
<dbReference type="InterPro" id="IPR004381">
    <property type="entry name" value="Glycerate_kinase"/>
</dbReference>